<evidence type="ECO:0000313" key="4">
    <source>
        <dbReference type="Proteomes" id="UP001476950"/>
    </source>
</evidence>
<accession>A0ABV0KPK3</accession>
<feature type="transmembrane region" description="Helical" evidence="2">
    <location>
        <begin position="107"/>
        <end position="134"/>
    </location>
</feature>
<protein>
    <submittedName>
        <fullName evidence="3">Pentapeptide repeat-containing protein</fullName>
    </submittedName>
</protein>
<dbReference type="Gene3D" id="2.160.20.80">
    <property type="entry name" value="E3 ubiquitin-protein ligase SopA"/>
    <property type="match status" value="3"/>
</dbReference>
<gene>
    <name evidence="3" type="ORF">NDI38_22335</name>
</gene>
<comment type="caution">
    <text evidence="3">The sequence shown here is derived from an EMBL/GenBank/DDBJ whole genome shotgun (WGS) entry which is preliminary data.</text>
</comment>
<proteinExistence type="predicted"/>
<evidence type="ECO:0000256" key="1">
    <source>
        <dbReference type="SAM" id="Coils"/>
    </source>
</evidence>
<dbReference type="PANTHER" id="PTHR14136:SF17">
    <property type="entry name" value="BTB_POZ DOMAIN-CONTAINING PROTEIN KCTD9"/>
    <property type="match status" value="1"/>
</dbReference>
<dbReference type="EMBL" id="JAMPLM010000028">
    <property type="protein sequence ID" value="MEP1061174.1"/>
    <property type="molecule type" value="Genomic_DNA"/>
</dbReference>
<keyword evidence="1" id="KW-0175">Coiled coil</keyword>
<name>A0ABV0KPK3_9CYAN</name>
<dbReference type="InterPro" id="IPR051082">
    <property type="entry name" value="Pentapeptide-BTB/POZ_domain"/>
</dbReference>
<keyword evidence="4" id="KW-1185">Reference proteome</keyword>
<dbReference type="SUPFAM" id="SSF141571">
    <property type="entry name" value="Pentapeptide repeat-like"/>
    <property type="match status" value="2"/>
</dbReference>
<dbReference type="PANTHER" id="PTHR14136">
    <property type="entry name" value="BTB_POZ DOMAIN-CONTAINING PROTEIN KCTD9"/>
    <property type="match status" value="1"/>
</dbReference>
<feature type="transmembrane region" description="Helical" evidence="2">
    <location>
        <begin position="146"/>
        <end position="163"/>
    </location>
</feature>
<keyword evidence="2" id="KW-0812">Transmembrane</keyword>
<reference evidence="3 4" key="1">
    <citation type="submission" date="2022-04" db="EMBL/GenBank/DDBJ databases">
        <title>Positive selection, recombination, and allopatry shape intraspecific diversity of widespread and dominant cyanobacteria.</title>
        <authorList>
            <person name="Wei J."/>
            <person name="Shu W."/>
            <person name="Hu C."/>
        </authorList>
    </citation>
    <scope>NUCLEOTIDE SEQUENCE [LARGE SCALE GENOMIC DNA]</scope>
    <source>
        <strain evidence="3 4">AS-A4</strain>
    </source>
</reference>
<keyword evidence="2" id="KW-0472">Membrane</keyword>
<evidence type="ECO:0000256" key="2">
    <source>
        <dbReference type="SAM" id="Phobius"/>
    </source>
</evidence>
<organism evidence="3 4">
    <name type="scientific">Stenomitos frigidus AS-A4</name>
    <dbReference type="NCBI Taxonomy" id="2933935"/>
    <lineage>
        <taxon>Bacteria</taxon>
        <taxon>Bacillati</taxon>
        <taxon>Cyanobacteriota</taxon>
        <taxon>Cyanophyceae</taxon>
        <taxon>Leptolyngbyales</taxon>
        <taxon>Leptolyngbyaceae</taxon>
        <taxon>Stenomitos</taxon>
    </lineage>
</organism>
<dbReference type="Pfam" id="PF00805">
    <property type="entry name" value="Pentapeptide"/>
    <property type="match status" value="2"/>
</dbReference>
<keyword evidence="2" id="KW-1133">Transmembrane helix</keyword>
<evidence type="ECO:0000313" key="3">
    <source>
        <dbReference type="EMBL" id="MEP1061174.1"/>
    </source>
</evidence>
<dbReference type="RefSeq" id="WP_190448419.1">
    <property type="nucleotide sequence ID" value="NZ_JAMPLM010000028.1"/>
</dbReference>
<feature type="coiled-coil region" evidence="1">
    <location>
        <begin position="417"/>
        <end position="451"/>
    </location>
</feature>
<dbReference type="InterPro" id="IPR001646">
    <property type="entry name" value="5peptide_repeat"/>
</dbReference>
<sequence>MPQPQRLDYRNRDLRNRSFKNKDLAGADFSGADIRGCDFSAATLTGANFQQDRTGQSRRQFIIQLVRVVGGTAGGAAGGAVAVSFASAIAVPFAVAVSFAVIVGDGISFTGAVVFAVVSSGAVVVAIHGTTFAISAFGKGAIAEGLLYTELSVLLTSFALYLFRELIQTIRNTPGTIFKGANLTYAKFDQVSIQSADFSDATLDFVDWTGASLVRCQFSNSFDQRIRQLCTSRNGRGQDYSHVNLNRLYLAGVTLAGANLRRANLNDANLKGANLERANLQSTQALGTDFSNAALTGAYIQNWGINADTCFTDVRCDYIYLEPDEQARQPASGSFAPGDFAKLVNQFSKTLDFLFRNGIEPQAFDVALRNLLTKYEDAGLSLQAVVDVGDGDRLVKLNVTNPNTDYAPMHAQFMHDYIAMQKQLEAAREEKQALQQNLAHAEGRLTVYQEQSVFLQGFVYHQTNQFSRPSFNAPNSQFTGDLMPNNDNKIQVGNVQGDVSGIAGGDISGVAGKDITGAAGGDISSTLTLTLDQLEASNAPEILKLADLLKQLKAAIEKPDAGLDKKDQEKALKHLDAIAKLGNDPKNADLLEKAGDALDALPTIIKRGNGLMEFAEKHLPTILSGVRAVLAPLGVSW</sequence>
<feature type="transmembrane region" description="Helical" evidence="2">
    <location>
        <begin position="68"/>
        <end position="101"/>
    </location>
</feature>
<dbReference type="Proteomes" id="UP001476950">
    <property type="component" value="Unassembled WGS sequence"/>
</dbReference>